<organism evidence="1 2">
    <name type="scientific">Lactuca saligna</name>
    <name type="common">Willowleaf lettuce</name>
    <dbReference type="NCBI Taxonomy" id="75948"/>
    <lineage>
        <taxon>Eukaryota</taxon>
        <taxon>Viridiplantae</taxon>
        <taxon>Streptophyta</taxon>
        <taxon>Embryophyta</taxon>
        <taxon>Tracheophyta</taxon>
        <taxon>Spermatophyta</taxon>
        <taxon>Magnoliopsida</taxon>
        <taxon>eudicotyledons</taxon>
        <taxon>Gunneridae</taxon>
        <taxon>Pentapetalae</taxon>
        <taxon>asterids</taxon>
        <taxon>campanulids</taxon>
        <taxon>Asterales</taxon>
        <taxon>Asteraceae</taxon>
        <taxon>Cichorioideae</taxon>
        <taxon>Cichorieae</taxon>
        <taxon>Lactucinae</taxon>
        <taxon>Lactuca</taxon>
    </lineage>
</organism>
<evidence type="ECO:0000313" key="1">
    <source>
        <dbReference type="EMBL" id="CAI9287928.1"/>
    </source>
</evidence>
<name>A0AA35Z977_LACSI</name>
<evidence type="ECO:0000313" key="2">
    <source>
        <dbReference type="Proteomes" id="UP001177003"/>
    </source>
</evidence>
<dbReference type="AlphaFoldDB" id="A0AA35Z977"/>
<sequence length="178" mass="20149">MKLRKCSIEKDTIAAFANSVSEVTQIPEILWLPKQIKEKLKEVDQNGNAPRIEVMPNLTGPVADGRDGIISLFVSFSELIIQEKLKEVDQNVMLSCALVLESIDLCYGMMVDDIVISGLFLTNLEEFLPYVNIVLLSDHEAFDHHVTYDTKTKKMKLCLHSCTDHEASDYHVTCYWLG</sequence>
<dbReference type="EMBL" id="OX465081">
    <property type="protein sequence ID" value="CAI9287928.1"/>
    <property type="molecule type" value="Genomic_DNA"/>
</dbReference>
<proteinExistence type="predicted"/>
<gene>
    <name evidence="1" type="ORF">LSALG_LOCUS27262</name>
</gene>
<reference evidence="1" key="1">
    <citation type="submission" date="2023-04" db="EMBL/GenBank/DDBJ databases">
        <authorList>
            <person name="Vijverberg K."/>
            <person name="Xiong W."/>
            <person name="Schranz E."/>
        </authorList>
    </citation>
    <scope>NUCLEOTIDE SEQUENCE</scope>
</reference>
<dbReference type="Proteomes" id="UP001177003">
    <property type="component" value="Chromosome 5"/>
</dbReference>
<protein>
    <submittedName>
        <fullName evidence="1">Uncharacterized protein</fullName>
    </submittedName>
</protein>
<keyword evidence="2" id="KW-1185">Reference proteome</keyword>
<accession>A0AA35Z977</accession>